<reference evidence="25 26" key="1">
    <citation type="submission" date="2023-11" db="EMBL/GenBank/DDBJ databases">
        <title>Dfirmibasis_genome.</title>
        <authorList>
            <person name="Edelbroek B."/>
            <person name="Kjellin J."/>
            <person name="Jerlstrom-Hultqvist J."/>
            <person name="Soderbom F."/>
        </authorList>
    </citation>
    <scope>NUCLEOTIDE SEQUENCE [LARGE SCALE GENOMIC DNA]</scope>
    <source>
        <strain evidence="25 26">TNS-C-14</strain>
    </source>
</reference>
<dbReference type="EC" id="2.7.11.1" evidence="4 19"/>
<dbReference type="GO" id="GO:0005737">
    <property type="term" value="C:cytoplasm"/>
    <property type="evidence" value="ECO:0007669"/>
    <property type="project" value="UniProtKB-SubCell"/>
</dbReference>
<dbReference type="PIRSF" id="PIRSF038147">
    <property type="entry name" value="Ser/Thr_PK_RIO1"/>
    <property type="match status" value="1"/>
</dbReference>
<evidence type="ECO:0000256" key="14">
    <source>
        <dbReference type="ARBA" id="ARBA00022840"/>
    </source>
</evidence>
<evidence type="ECO:0000256" key="20">
    <source>
        <dbReference type="PIRSR" id="PIRSR038147-1"/>
    </source>
</evidence>
<dbReference type="EMBL" id="JAVFKY010000001">
    <property type="protein sequence ID" value="KAK5584006.1"/>
    <property type="molecule type" value="Genomic_DNA"/>
</dbReference>
<sequence length="582" mass="68162">MEDSFKNLTIEEQTTTENTTKIKQPQTIEVPLRRNGDLIEFSDSDEEYYFDNVDDDDDDDDNNNEEGEMMEVDNDSDYSDEDDEDRILGVRSSIPLNKTLQPKAQALEQKYHNKINVNSITNSITSKRVIDDDSHRTLPNSVQNSIKEIKKKDDKQGVRIVDKEDRATTEQVLDPRTRLMLFKMINKGAFSEINGCISTGKEANVYHAFTPNEEERAVKVYKTSILVFKDRDRYVTGEFRFRRGYSKHNPRKMVKVWAEKEFRNLTRLKNAGIPCPTPLILRNHILVMTFIGKDGYAAPRLKDATVSQEKFGVIYLDCIKMMRILFHKCRLVHADLSEYNMLYYKNQLYIIDVSQSVEHDHPHSLDFLRMDCANVTDFFRKKEVNTMFIQELFEFITDLTITDDNIDQYLEKMLEKIQSRGETTDEQKIQEEVFRNAYIPRTLDQIIDLDRDMEKIERGEGRDIFYQNLTGLSKDLQNVKSKNDILNDSTTTTTTNTKTNDESDSDSSDSDSEINEDDDEKIRKLVVIDPITKMEIRLEDMPKKDRKKFVKEMNKERRKTKIPKHIKKLTKKRKAEKFGKKK</sequence>
<keyword evidence="15" id="KW-0460">Magnesium</keyword>
<evidence type="ECO:0000313" key="26">
    <source>
        <dbReference type="Proteomes" id="UP001344447"/>
    </source>
</evidence>
<evidence type="ECO:0000256" key="22">
    <source>
        <dbReference type="PIRSR" id="PIRSR038147-3"/>
    </source>
</evidence>
<name>A0AAN7U9U9_9MYCE</name>
<dbReference type="SUPFAM" id="SSF56112">
    <property type="entry name" value="Protein kinase-like (PK-like)"/>
    <property type="match status" value="1"/>
</dbReference>
<dbReference type="InterPro" id="IPR018934">
    <property type="entry name" value="RIO_dom"/>
</dbReference>
<dbReference type="Gene3D" id="3.30.200.20">
    <property type="entry name" value="Phosphorylase Kinase, domain 1"/>
    <property type="match status" value="1"/>
</dbReference>
<dbReference type="Proteomes" id="UP001344447">
    <property type="component" value="Unassembled WGS sequence"/>
</dbReference>
<dbReference type="InterPro" id="IPR018935">
    <property type="entry name" value="RIO_kinase_CS"/>
</dbReference>
<comment type="catalytic activity">
    <reaction evidence="16 19">
        <text>L-threonyl-[protein] + ATP = O-phospho-L-threonyl-[protein] + ADP + H(+)</text>
        <dbReference type="Rhea" id="RHEA:46608"/>
        <dbReference type="Rhea" id="RHEA-COMP:11060"/>
        <dbReference type="Rhea" id="RHEA-COMP:11605"/>
        <dbReference type="ChEBI" id="CHEBI:15378"/>
        <dbReference type="ChEBI" id="CHEBI:30013"/>
        <dbReference type="ChEBI" id="CHEBI:30616"/>
        <dbReference type="ChEBI" id="CHEBI:61977"/>
        <dbReference type="ChEBI" id="CHEBI:456216"/>
        <dbReference type="EC" id="2.7.11.1"/>
    </reaction>
</comment>
<feature type="binding site" evidence="22">
    <location>
        <position position="352"/>
    </location>
    <ligand>
        <name>Mg(2+)</name>
        <dbReference type="ChEBI" id="CHEBI:18420"/>
    </ligand>
</feature>
<evidence type="ECO:0000256" key="23">
    <source>
        <dbReference type="SAM" id="MobiDB-lite"/>
    </source>
</evidence>
<feature type="domain" description="RIO kinase" evidence="24">
    <location>
        <begin position="162"/>
        <end position="398"/>
    </location>
</feature>
<evidence type="ECO:0000256" key="11">
    <source>
        <dbReference type="ARBA" id="ARBA00022741"/>
    </source>
</evidence>
<evidence type="ECO:0000256" key="2">
    <source>
        <dbReference type="ARBA" id="ARBA00004496"/>
    </source>
</evidence>
<keyword evidence="14 19" id="KW-0067">ATP-binding</keyword>
<dbReference type="FunFam" id="1.10.510.10:FF:000232">
    <property type="entry name" value="Serine/threonine-protein kinase RIO1"/>
    <property type="match status" value="1"/>
</dbReference>
<dbReference type="InterPro" id="IPR051272">
    <property type="entry name" value="RIO-type_Ser/Thr_kinase"/>
</dbReference>
<comment type="cofactor">
    <cofactor evidence="1 22">
        <name>Mg(2+)</name>
        <dbReference type="ChEBI" id="CHEBI:18420"/>
    </cofactor>
</comment>
<comment type="subcellular location">
    <subcellularLocation>
        <location evidence="2">Cytoplasm</location>
    </subcellularLocation>
</comment>
<evidence type="ECO:0000256" key="5">
    <source>
        <dbReference type="ARBA" id="ARBA00016038"/>
    </source>
</evidence>
<evidence type="ECO:0000256" key="21">
    <source>
        <dbReference type="PIRSR" id="PIRSR038147-2"/>
    </source>
</evidence>
<comment type="catalytic activity">
    <reaction evidence="18">
        <text>ATP + H2O = ADP + phosphate + H(+)</text>
        <dbReference type="Rhea" id="RHEA:13065"/>
        <dbReference type="ChEBI" id="CHEBI:15377"/>
        <dbReference type="ChEBI" id="CHEBI:15378"/>
        <dbReference type="ChEBI" id="CHEBI:30616"/>
        <dbReference type="ChEBI" id="CHEBI:43474"/>
        <dbReference type="ChEBI" id="CHEBI:456216"/>
    </reaction>
</comment>
<dbReference type="PROSITE" id="PS01245">
    <property type="entry name" value="RIO1"/>
    <property type="match status" value="1"/>
</dbReference>
<evidence type="ECO:0000256" key="6">
    <source>
        <dbReference type="ARBA" id="ARBA00022490"/>
    </source>
</evidence>
<evidence type="ECO:0000256" key="18">
    <source>
        <dbReference type="ARBA" id="ARBA00049360"/>
    </source>
</evidence>
<dbReference type="GO" id="GO:0004674">
    <property type="term" value="F:protein serine/threonine kinase activity"/>
    <property type="evidence" value="ECO:0007669"/>
    <property type="project" value="UniProtKB-KW"/>
</dbReference>
<dbReference type="PANTHER" id="PTHR45723">
    <property type="entry name" value="SERINE/THREONINE-PROTEIN KINASE RIO1"/>
    <property type="match status" value="1"/>
</dbReference>
<accession>A0AAN7U9U9</accession>
<evidence type="ECO:0000256" key="13">
    <source>
        <dbReference type="ARBA" id="ARBA00022801"/>
    </source>
</evidence>
<dbReference type="GO" id="GO:0005524">
    <property type="term" value="F:ATP binding"/>
    <property type="evidence" value="ECO:0007669"/>
    <property type="project" value="UniProtKB-KW"/>
</dbReference>
<dbReference type="Pfam" id="PF01163">
    <property type="entry name" value="RIO1"/>
    <property type="match status" value="1"/>
</dbReference>
<evidence type="ECO:0000256" key="17">
    <source>
        <dbReference type="ARBA" id="ARBA00048679"/>
    </source>
</evidence>
<evidence type="ECO:0000256" key="7">
    <source>
        <dbReference type="ARBA" id="ARBA00022517"/>
    </source>
</evidence>
<dbReference type="CDD" id="cd05147">
    <property type="entry name" value="RIO1_euk"/>
    <property type="match status" value="1"/>
</dbReference>
<dbReference type="InterPro" id="IPR011009">
    <property type="entry name" value="Kinase-like_dom_sf"/>
</dbReference>
<feature type="compositionally biased region" description="Acidic residues" evidence="23">
    <location>
        <begin position="502"/>
        <end position="518"/>
    </location>
</feature>
<feature type="active site" description="4-aspartylphosphate intermediate" evidence="20">
    <location>
        <position position="352"/>
    </location>
</feature>
<keyword evidence="13" id="KW-0378">Hydrolase</keyword>
<feature type="region of interest" description="Disordered" evidence="23">
    <location>
        <begin position="546"/>
        <end position="582"/>
    </location>
</feature>
<dbReference type="GO" id="GO:0042254">
    <property type="term" value="P:ribosome biogenesis"/>
    <property type="evidence" value="ECO:0007669"/>
    <property type="project" value="UniProtKB-KW"/>
</dbReference>
<keyword evidence="26" id="KW-1185">Reference proteome</keyword>
<evidence type="ECO:0000256" key="19">
    <source>
        <dbReference type="PIRNR" id="PIRNR038147"/>
    </source>
</evidence>
<feature type="binding site" evidence="21">
    <location>
        <position position="289"/>
    </location>
    <ligand>
        <name>ATP</name>
        <dbReference type="ChEBI" id="CHEBI:30616"/>
    </ligand>
</feature>
<evidence type="ECO:0000256" key="10">
    <source>
        <dbReference type="ARBA" id="ARBA00022723"/>
    </source>
</evidence>
<keyword evidence="12 19" id="KW-0418">Kinase</keyword>
<feature type="binding site" evidence="22">
    <location>
        <position position="340"/>
    </location>
    <ligand>
        <name>Mg(2+)</name>
        <dbReference type="ChEBI" id="CHEBI:18420"/>
    </ligand>
</feature>
<evidence type="ECO:0000256" key="16">
    <source>
        <dbReference type="ARBA" id="ARBA00047899"/>
    </source>
</evidence>
<evidence type="ECO:0000259" key="24">
    <source>
        <dbReference type="SMART" id="SM00090"/>
    </source>
</evidence>
<evidence type="ECO:0000256" key="15">
    <source>
        <dbReference type="ARBA" id="ARBA00022842"/>
    </source>
</evidence>
<feature type="binding site" evidence="21">
    <location>
        <position position="291"/>
    </location>
    <ligand>
        <name>ATP</name>
        <dbReference type="ChEBI" id="CHEBI:30616"/>
    </ligand>
</feature>
<dbReference type="InterPro" id="IPR000687">
    <property type="entry name" value="RIO_kinase"/>
</dbReference>
<dbReference type="SMART" id="SM00090">
    <property type="entry name" value="RIO"/>
    <property type="match status" value="1"/>
</dbReference>
<keyword evidence="11 19" id="KW-0547">Nucleotide-binding</keyword>
<keyword evidence="8 19" id="KW-0723">Serine/threonine-protein kinase</keyword>
<feature type="binding site" evidence="21">
    <location>
        <position position="219"/>
    </location>
    <ligand>
        <name>ATP</name>
        <dbReference type="ChEBI" id="CHEBI:30616"/>
    </ligand>
</feature>
<evidence type="ECO:0000256" key="4">
    <source>
        <dbReference type="ARBA" id="ARBA00012513"/>
    </source>
</evidence>
<feature type="compositionally biased region" description="Acidic residues" evidence="23">
    <location>
        <begin position="40"/>
        <end position="83"/>
    </location>
</feature>
<keyword evidence="10" id="KW-0479">Metal-binding</keyword>
<feature type="active site" description="Proton acceptor" evidence="20">
    <location>
        <position position="335"/>
    </location>
</feature>
<feature type="region of interest" description="Disordered" evidence="23">
    <location>
        <begin position="1"/>
        <end position="83"/>
    </location>
</feature>
<comment type="caution">
    <text evidence="25">The sequence shown here is derived from an EMBL/GenBank/DDBJ whole genome shotgun (WGS) entry which is preliminary data.</text>
</comment>
<evidence type="ECO:0000256" key="3">
    <source>
        <dbReference type="ARBA" id="ARBA00009196"/>
    </source>
</evidence>
<dbReference type="Gene3D" id="1.10.510.10">
    <property type="entry name" value="Transferase(Phosphotransferase) domain 1"/>
    <property type="match status" value="1"/>
</dbReference>
<gene>
    <name evidence="25" type="ORF">RB653_005613</name>
</gene>
<evidence type="ECO:0000256" key="9">
    <source>
        <dbReference type="ARBA" id="ARBA00022679"/>
    </source>
</evidence>
<dbReference type="GO" id="GO:0046872">
    <property type="term" value="F:metal ion binding"/>
    <property type="evidence" value="ECO:0007669"/>
    <property type="project" value="UniProtKB-KW"/>
</dbReference>
<evidence type="ECO:0000313" key="25">
    <source>
        <dbReference type="EMBL" id="KAK5584006.1"/>
    </source>
</evidence>
<comment type="similarity">
    <text evidence="3 19">Belongs to the protein kinase superfamily. RIO-type Ser/Thr kinase family.</text>
</comment>
<keyword evidence="6" id="KW-0963">Cytoplasm</keyword>
<dbReference type="AlphaFoldDB" id="A0AAN7U9U9"/>
<dbReference type="FunFam" id="3.30.200.20:FF:000148">
    <property type="entry name" value="Serine/threonine-protein kinase RIO1"/>
    <property type="match status" value="1"/>
</dbReference>
<feature type="region of interest" description="Disordered" evidence="23">
    <location>
        <begin position="486"/>
        <end position="518"/>
    </location>
</feature>
<dbReference type="GO" id="GO:0016787">
    <property type="term" value="F:hydrolase activity"/>
    <property type="evidence" value="ECO:0007669"/>
    <property type="project" value="UniProtKB-KW"/>
</dbReference>
<dbReference type="InterPro" id="IPR017407">
    <property type="entry name" value="Ser/Thr_kinase_Rio1"/>
</dbReference>
<evidence type="ECO:0000256" key="1">
    <source>
        <dbReference type="ARBA" id="ARBA00001946"/>
    </source>
</evidence>
<evidence type="ECO:0000256" key="8">
    <source>
        <dbReference type="ARBA" id="ARBA00022527"/>
    </source>
</evidence>
<organism evidence="25 26">
    <name type="scientific">Dictyostelium firmibasis</name>
    <dbReference type="NCBI Taxonomy" id="79012"/>
    <lineage>
        <taxon>Eukaryota</taxon>
        <taxon>Amoebozoa</taxon>
        <taxon>Evosea</taxon>
        <taxon>Eumycetozoa</taxon>
        <taxon>Dictyostelia</taxon>
        <taxon>Dictyosteliales</taxon>
        <taxon>Dictyosteliaceae</taxon>
        <taxon>Dictyostelium</taxon>
    </lineage>
</organism>
<proteinExistence type="inferred from homology"/>
<feature type="compositionally biased region" description="Low complexity" evidence="23">
    <location>
        <begin position="487"/>
        <end position="498"/>
    </location>
</feature>
<protein>
    <recommendedName>
        <fullName evidence="5 19">Serine/threonine-protein kinase RIO1</fullName>
        <ecNumber evidence="4 19">2.7.11.1</ecNumber>
    </recommendedName>
</protein>
<keyword evidence="9 19" id="KW-0808">Transferase</keyword>
<comment type="catalytic activity">
    <reaction evidence="17 19">
        <text>L-seryl-[protein] + ATP = O-phospho-L-seryl-[protein] + ADP + H(+)</text>
        <dbReference type="Rhea" id="RHEA:17989"/>
        <dbReference type="Rhea" id="RHEA-COMP:9863"/>
        <dbReference type="Rhea" id="RHEA-COMP:11604"/>
        <dbReference type="ChEBI" id="CHEBI:15378"/>
        <dbReference type="ChEBI" id="CHEBI:29999"/>
        <dbReference type="ChEBI" id="CHEBI:30616"/>
        <dbReference type="ChEBI" id="CHEBI:83421"/>
        <dbReference type="ChEBI" id="CHEBI:456216"/>
        <dbReference type="EC" id="2.7.11.1"/>
    </reaction>
</comment>
<feature type="compositionally biased region" description="Low complexity" evidence="23">
    <location>
        <begin position="10"/>
        <end position="24"/>
    </location>
</feature>
<evidence type="ECO:0000256" key="12">
    <source>
        <dbReference type="ARBA" id="ARBA00022777"/>
    </source>
</evidence>
<feature type="compositionally biased region" description="Basic residues" evidence="23">
    <location>
        <begin position="556"/>
        <end position="582"/>
    </location>
</feature>
<keyword evidence="7" id="KW-0690">Ribosome biogenesis</keyword>